<organism evidence="2 3">
    <name type="scientific">Methyloligella halotolerans</name>
    <dbReference type="NCBI Taxonomy" id="1177755"/>
    <lineage>
        <taxon>Bacteria</taxon>
        <taxon>Pseudomonadati</taxon>
        <taxon>Pseudomonadota</taxon>
        <taxon>Alphaproteobacteria</taxon>
        <taxon>Hyphomicrobiales</taxon>
        <taxon>Hyphomicrobiaceae</taxon>
        <taxon>Methyloligella</taxon>
    </lineage>
</organism>
<feature type="transmembrane region" description="Helical" evidence="1">
    <location>
        <begin position="9"/>
        <end position="29"/>
    </location>
</feature>
<dbReference type="AlphaFoldDB" id="A0A1E2RXT1"/>
<feature type="transmembrane region" description="Helical" evidence="1">
    <location>
        <begin position="124"/>
        <end position="146"/>
    </location>
</feature>
<keyword evidence="1" id="KW-1133">Transmembrane helix</keyword>
<comment type="caution">
    <text evidence="2">The sequence shown here is derived from an EMBL/GenBank/DDBJ whole genome shotgun (WGS) entry which is preliminary data.</text>
</comment>
<evidence type="ECO:0000313" key="2">
    <source>
        <dbReference type="EMBL" id="ODA67031.1"/>
    </source>
</evidence>
<sequence>MENPLTRGIYVVIASWVLGWITAKSIYVSGLGADWVFPLVGTSWFFLAFFCFNGENWIVQGLKPARQFFLLLILIGGLTYVLTHTDVGWIPAWWFPFNLVGAGTGTLAYLTRGMRQPEKSVTQMSLLFLVAGAVIWASMGLGFWDADAEGVAAFWNMGAIGAGNEWLVFFMVGTSLNFALPVLFHNWPFTHIPMPWGGILACCFYLALDVVVTMVLLAGVGSLYSQEQLLTYAYMGVNWSLVIPLVFGVGLSQPYLWRGQRTPGNWEDVDEAVPNAA</sequence>
<dbReference type="STRING" id="1177755.A7A08_02328"/>
<proteinExistence type="predicted"/>
<keyword evidence="1" id="KW-0472">Membrane</keyword>
<feature type="transmembrane region" description="Helical" evidence="1">
    <location>
        <begin position="232"/>
        <end position="251"/>
    </location>
</feature>
<accession>A0A1E2RXT1</accession>
<feature type="transmembrane region" description="Helical" evidence="1">
    <location>
        <begin position="35"/>
        <end position="53"/>
    </location>
</feature>
<dbReference type="Proteomes" id="UP000095087">
    <property type="component" value="Unassembled WGS sequence"/>
</dbReference>
<evidence type="ECO:0000256" key="1">
    <source>
        <dbReference type="SAM" id="Phobius"/>
    </source>
</evidence>
<keyword evidence="3" id="KW-1185">Reference proteome</keyword>
<name>A0A1E2RXT1_9HYPH</name>
<feature type="transmembrane region" description="Helical" evidence="1">
    <location>
        <begin position="94"/>
        <end position="112"/>
    </location>
</feature>
<feature type="transmembrane region" description="Helical" evidence="1">
    <location>
        <begin position="196"/>
        <end position="220"/>
    </location>
</feature>
<keyword evidence="1" id="KW-0812">Transmembrane</keyword>
<feature type="transmembrane region" description="Helical" evidence="1">
    <location>
        <begin position="166"/>
        <end position="184"/>
    </location>
</feature>
<feature type="transmembrane region" description="Helical" evidence="1">
    <location>
        <begin position="65"/>
        <end position="82"/>
    </location>
</feature>
<evidence type="ECO:0000313" key="3">
    <source>
        <dbReference type="Proteomes" id="UP000095087"/>
    </source>
</evidence>
<dbReference type="EMBL" id="MASI01000005">
    <property type="protein sequence ID" value="ODA67031.1"/>
    <property type="molecule type" value="Genomic_DNA"/>
</dbReference>
<protein>
    <submittedName>
        <fullName evidence="2">Uncharacterized protein</fullName>
    </submittedName>
</protein>
<gene>
    <name evidence="2" type="ORF">A7A08_02328</name>
</gene>
<reference evidence="2 3" key="1">
    <citation type="submission" date="2016-07" db="EMBL/GenBank/DDBJ databases">
        <title>Draft genome sequence of Methyloligella halotolerans C2T (VKM B-2706T=CCUG 61687T=DSM 25045T), a halotolerant polyhydroxybutyrate accumulating methylotroph.</title>
        <authorList>
            <person name="Vasilenko O.V."/>
            <person name="Doronina N.V."/>
            <person name="Poroshina M.N."/>
            <person name="Tarlachkov S.V."/>
            <person name="Trotsenko Y.A."/>
        </authorList>
    </citation>
    <scope>NUCLEOTIDE SEQUENCE [LARGE SCALE GENOMIC DNA]</scope>
    <source>
        <strain evidence="2 3">VKM B-2706</strain>
    </source>
</reference>